<evidence type="ECO:0000313" key="4">
    <source>
        <dbReference type="EMBL" id="MBF4807911.1"/>
    </source>
</evidence>
<dbReference type="Proteomes" id="UP000698335">
    <property type="component" value="Unassembled WGS sequence"/>
</dbReference>
<comment type="cofactor">
    <cofactor evidence="1 3">
        <name>pyridoxal 5'-phosphate</name>
        <dbReference type="ChEBI" id="CHEBI:597326"/>
    </cofactor>
</comment>
<organism evidence="4 5">
    <name type="scientific">Lancefieldella rimae</name>
    <dbReference type="NCBI Taxonomy" id="1383"/>
    <lineage>
        <taxon>Bacteria</taxon>
        <taxon>Bacillati</taxon>
        <taxon>Actinomycetota</taxon>
        <taxon>Coriobacteriia</taxon>
        <taxon>Coriobacteriales</taxon>
        <taxon>Atopobiaceae</taxon>
        <taxon>Lancefieldella</taxon>
    </lineage>
</organism>
<dbReference type="EMBL" id="JABZGW010000165">
    <property type="protein sequence ID" value="MBF4807911.1"/>
    <property type="molecule type" value="Genomic_DNA"/>
</dbReference>
<dbReference type="Pfam" id="PF01053">
    <property type="entry name" value="Cys_Met_Meta_PP"/>
    <property type="match status" value="1"/>
</dbReference>
<proteinExistence type="inferred from homology"/>
<dbReference type="AlphaFoldDB" id="A0A930VWK3"/>
<protein>
    <submittedName>
        <fullName evidence="4">PLP-dependent transferase</fullName>
    </submittedName>
</protein>
<evidence type="ECO:0000256" key="3">
    <source>
        <dbReference type="RuleBase" id="RU362118"/>
    </source>
</evidence>
<keyword evidence="2 3" id="KW-0663">Pyridoxal phosphate</keyword>
<dbReference type="GO" id="GO:0019346">
    <property type="term" value="P:transsulfuration"/>
    <property type="evidence" value="ECO:0007669"/>
    <property type="project" value="InterPro"/>
</dbReference>
<comment type="caution">
    <text evidence="4">The sequence shown here is derived from an EMBL/GenBank/DDBJ whole genome shotgun (WGS) entry which is preliminary data.</text>
</comment>
<name>A0A930VWK3_9ACTN</name>
<sequence>STHRQLSDEELIGAGITPNTVRLSCGIEGTQDLVADVEQALAAL</sequence>
<evidence type="ECO:0000256" key="2">
    <source>
        <dbReference type="ARBA" id="ARBA00022898"/>
    </source>
</evidence>
<dbReference type="InterPro" id="IPR015422">
    <property type="entry name" value="PyrdxlP-dep_Trfase_small"/>
</dbReference>
<reference evidence="4" key="1">
    <citation type="submission" date="2020-04" db="EMBL/GenBank/DDBJ databases">
        <title>Deep metagenomics examines the oral microbiome during advanced dental caries in children, revealing novel taxa and co-occurrences with host molecules.</title>
        <authorList>
            <person name="Baker J.L."/>
            <person name="Morton J.T."/>
            <person name="Dinis M."/>
            <person name="Alvarez R."/>
            <person name="Tran N.C."/>
            <person name="Knight R."/>
            <person name="Edlund A."/>
        </authorList>
    </citation>
    <scope>NUCLEOTIDE SEQUENCE</scope>
    <source>
        <strain evidence="4">JCVI_38_bin.5</strain>
    </source>
</reference>
<evidence type="ECO:0000256" key="1">
    <source>
        <dbReference type="ARBA" id="ARBA00001933"/>
    </source>
</evidence>
<keyword evidence="4" id="KW-0808">Transferase</keyword>
<dbReference type="InterPro" id="IPR000277">
    <property type="entry name" value="Cys/Met-Metab_PyrdxlP-dep_enz"/>
</dbReference>
<dbReference type="Gene3D" id="3.90.1150.10">
    <property type="entry name" value="Aspartate Aminotransferase, domain 1"/>
    <property type="match status" value="1"/>
</dbReference>
<gene>
    <name evidence="4" type="ORF">HXK26_04375</name>
</gene>
<dbReference type="GO" id="GO:0016740">
    <property type="term" value="F:transferase activity"/>
    <property type="evidence" value="ECO:0007669"/>
    <property type="project" value="UniProtKB-KW"/>
</dbReference>
<dbReference type="SUPFAM" id="SSF53383">
    <property type="entry name" value="PLP-dependent transferases"/>
    <property type="match status" value="1"/>
</dbReference>
<feature type="non-terminal residue" evidence="4">
    <location>
        <position position="1"/>
    </location>
</feature>
<dbReference type="GO" id="GO:0030170">
    <property type="term" value="F:pyridoxal phosphate binding"/>
    <property type="evidence" value="ECO:0007669"/>
    <property type="project" value="InterPro"/>
</dbReference>
<accession>A0A930VWK3</accession>
<evidence type="ECO:0000313" key="5">
    <source>
        <dbReference type="Proteomes" id="UP000698335"/>
    </source>
</evidence>
<comment type="similarity">
    <text evidence="3">Belongs to the trans-sulfuration enzymes family.</text>
</comment>
<dbReference type="InterPro" id="IPR015424">
    <property type="entry name" value="PyrdxlP-dep_Trfase"/>
</dbReference>